<organism evidence="4 5">
    <name type="scientific">Geotalea uraniireducens (strain Rf4)</name>
    <name type="common">Geobacter uraniireducens</name>
    <dbReference type="NCBI Taxonomy" id="351605"/>
    <lineage>
        <taxon>Bacteria</taxon>
        <taxon>Pseudomonadati</taxon>
        <taxon>Thermodesulfobacteriota</taxon>
        <taxon>Desulfuromonadia</taxon>
        <taxon>Geobacterales</taxon>
        <taxon>Geobacteraceae</taxon>
        <taxon>Geotalea</taxon>
    </lineage>
</organism>
<gene>
    <name evidence="4" type="ordered locus">Gura_3371</name>
</gene>
<dbReference type="GO" id="GO:0051604">
    <property type="term" value="P:protein maturation"/>
    <property type="evidence" value="ECO:0007669"/>
    <property type="project" value="TreeGrafter"/>
</dbReference>
<dbReference type="EMBL" id="CP000698">
    <property type="protein sequence ID" value="ABQ27528.1"/>
    <property type="molecule type" value="Genomic_DNA"/>
</dbReference>
<dbReference type="InterPro" id="IPR056796">
    <property type="entry name" value="FdhE_C"/>
</dbReference>
<dbReference type="KEGG" id="gur:Gura_3371"/>
<dbReference type="PANTHER" id="PTHR37689">
    <property type="entry name" value="PROTEIN FDHE"/>
    <property type="match status" value="1"/>
</dbReference>
<dbReference type="Gene3D" id="3.90.1670.10">
    <property type="entry name" value="FdhE-like domain"/>
    <property type="match status" value="1"/>
</dbReference>
<evidence type="ECO:0000256" key="1">
    <source>
        <dbReference type="ARBA" id="ARBA00022490"/>
    </source>
</evidence>
<evidence type="ECO:0000313" key="4">
    <source>
        <dbReference type="EMBL" id="ABQ27528.1"/>
    </source>
</evidence>
<keyword evidence="1" id="KW-0963">Cytoplasm</keyword>
<dbReference type="CDD" id="cd16341">
    <property type="entry name" value="FdhE"/>
    <property type="match status" value="1"/>
</dbReference>
<evidence type="ECO:0000259" key="2">
    <source>
        <dbReference type="Pfam" id="PF24859"/>
    </source>
</evidence>
<dbReference type="GO" id="GO:0005829">
    <property type="term" value="C:cytosol"/>
    <property type="evidence" value="ECO:0007669"/>
    <property type="project" value="TreeGrafter"/>
</dbReference>
<reference evidence="4 5" key="1">
    <citation type="submission" date="2007-05" db="EMBL/GenBank/DDBJ databases">
        <title>Complete sequence of Geobacter uraniireducens Rf4.</title>
        <authorList>
            <consortium name="US DOE Joint Genome Institute"/>
            <person name="Copeland A."/>
            <person name="Lucas S."/>
            <person name="Lapidus A."/>
            <person name="Barry K."/>
            <person name="Detter J.C."/>
            <person name="Glavina del Rio T."/>
            <person name="Hammon N."/>
            <person name="Israni S."/>
            <person name="Dalin E."/>
            <person name="Tice H."/>
            <person name="Pitluck S."/>
            <person name="Chertkov O."/>
            <person name="Brettin T."/>
            <person name="Bruce D."/>
            <person name="Han C."/>
            <person name="Schmutz J."/>
            <person name="Larimer F."/>
            <person name="Land M."/>
            <person name="Hauser L."/>
            <person name="Kyrpides N."/>
            <person name="Mikhailova N."/>
            <person name="Shelobolina E."/>
            <person name="Aklujkar M."/>
            <person name="Lovley D."/>
            <person name="Richardson P."/>
        </authorList>
    </citation>
    <scope>NUCLEOTIDE SEQUENCE [LARGE SCALE GENOMIC DNA]</scope>
    <source>
        <strain evidence="5">ATCC BAA-1134 / JCM 13001 / Rf4</strain>
    </source>
</reference>
<sequence length="281" mass="31029">MTKIAEKKAFLDDVCRETPEYADLLTLFRELYVTVAGREGETGISFSRTSHLTAEERMRFGFPLLAPEAMTVDPARATHFLDSVIEVMTRVGRDGKGELSLLRQALHGGGLDLPRLFRGCLAREREAIVEASAVCCVSPPLLEFVLETALRTALEEFAESVEPALVEGWKEGFCPVCGSRPGMAELAGEDGRRFLSCSSCSFSWPFTRIKCPYCGSEEAEKLSYFEAGDGPVRVDVCRSCSRYIKTRDSRKGHAGVPLDAEDLATMHLDLLATREGFERGK</sequence>
<feature type="domain" description="FdhE central" evidence="2">
    <location>
        <begin position="173"/>
        <end position="208"/>
    </location>
</feature>
<protein>
    <submittedName>
        <fullName evidence="4">Uncharacterized protein involved in formate dehydrogenase formation-like protein</fullName>
    </submittedName>
</protein>
<proteinExistence type="predicted"/>
<dbReference type="Pfam" id="PF24860">
    <property type="entry name" value="FdhE_C"/>
    <property type="match status" value="1"/>
</dbReference>
<dbReference type="SUPFAM" id="SSF144020">
    <property type="entry name" value="FdhE-like"/>
    <property type="match status" value="1"/>
</dbReference>
<evidence type="ECO:0000259" key="3">
    <source>
        <dbReference type="Pfam" id="PF24860"/>
    </source>
</evidence>
<dbReference type="InterPro" id="IPR024064">
    <property type="entry name" value="FdhE-like_sf"/>
</dbReference>
<dbReference type="RefSeq" id="WP_011940189.1">
    <property type="nucleotide sequence ID" value="NC_009483.1"/>
</dbReference>
<dbReference type="InterPro" id="IPR006452">
    <property type="entry name" value="Formate_DH_accessory"/>
</dbReference>
<name>A5G6W0_GEOUR</name>
<dbReference type="Pfam" id="PF24859">
    <property type="entry name" value="FdhE_central"/>
    <property type="match status" value="1"/>
</dbReference>
<dbReference type="AlphaFoldDB" id="A5G6W0"/>
<dbReference type="HOGENOM" id="CLU_071015_1_0_7"/>
<accession>A5G6W0</accession>
<evidence type="ECO:0000313" key="5">
    <source>
        <dbReference type="Proteomes" id="UP000006695"/>
    </source>
</evidence>
<dbReference type="OrthoDB" id="9811074at2"/>
<dbReference type="STRING" id="351605.Gura_3371"/>
<dbReference type="Proteomes" id="UP000006695">
    <property type="component" value="Chromosome"/>
</dbReference>
<dbReference type="InterPro" id="IPR056797">
    <property type="entry name" value="FdhE_central"/>
</dbReference>
<feature type="domain" description="FdhE C-terminal" evidence="3">
    <location>
        <begin position="209"/>
        <end position="279"/>
    </location>
</feature>
<dbReference type="GO" id="GO:0008199">
    <property type="term" value="F:ferric iron binding"/>
    <property type="evidence" value="ECO:0007669"/>
    <property type="project" value="TreeGrafter"/>
</dbReference>
<keyword evidence="5" id="KW-1185">Reference proteome</keyword>
<dbReference type="PANTHER" id="PTHR37689:SF1">
    <property type="entry name" value="PROTEIN FDHE"/>
    <property type="match status" value="1"/>
</dbReference>